<protein>
    <submittedName>
        <fullName evidence="2">Quinol monooxygenase YgiN</fullName>
    </submittedName>
</protein>
<dbReference type="Proteomes" id="UP000555728">
    <property type="component" value="Unassembled WGS sequence"/>
</dbReference>
<dbReference type="PROSITE" id="PS51502">
    <property type="entry name" value="S_R_A_B_BARREL"/>
    <property type="match status" value="1"/>
</dbReference>
<dbReference type="Gene3D" id="3.30.70.100">
    <property type="match status" value="1"/>
</dbReference>
<evidence type="ECO:0000259" key="1">
    <source>
        <dbReference type="PROSITE" id="PS51502"/>
    </source>
</evidence>
<dbReference type="InterPro" id="IPR011008">
    <property type="entry name" value="Dimeric_a/b-barrel"/>
</dbReference>
<dbReference type="RefSeq" id="WP_184436084.1">
    <property type="nucleotide sequence ID" value="NZ_JACIGI010000022.1"/>
</dbReference>
<dbReference type="Pfam" id="PF07876">
    <property type="entry name" value="Dabb"/>
    <property type="match status" value="1"/>
</dbReference>
<dbReference type="AlphaFoldDB" id="A0A7W6WLL9"/>
<name>A0A7W6WLL9_9PROT</name>
<dbReference type="EMBL" id="JACIGI010000022">
    <property type="protein sequence ID" value="MBB4286873.1"/>
    <property type="molecule type" value="Genomic_DNA"/>
</dbReference>
<dbReference type="InterPro" id="IPR013097">
    <property type="entry name" value="Dabb"/>
</dbReference>
<keyword evidence="3" id="KW-1185">Reference proteome</keyword>
<gene>
    <name evidence="2" type="ORF">GGD88_002614</name>
</gene>
<dbReference type="SUPFAM" id="SSF54909">
    <property type="entry name" value="Dimeric alpha+beta barrel"/>
    <property type="match status" value="1"/>
</dbReference>
<keyword evidence="2" id="KW-0560">Oxidoreductase</keyword>
<keyword evidence="2" id="KW-0503">Monooxygenase</keyword>
<reference evidence="2 3" key="1">
    <citation type="submission" date="2020-08" db="EMBL/GenBank/DDBJ databases">
        <title>Genome sequencing of Purple Non-Sulfur Bacteria from various extreme environments.</title>
        <authorList>
            <person name="Mayer M."/>
        </authorList>
    </citation>
    <scope>NUCLEOTIDE SEQUENCE [LARGE SCALE GENOMIC DNA]</scope>
    <source>
        <strain evidence="2 3">JA135</strain>
    </source>
</reference>
<sequence length="96" mass="10749">MIRHVVMFTLKAPENLEAARRGLERLAAIPHARALEVVPNLKRDQIGNEVDLVVHAVFDDTAALDAYKRHPLYAEAIAAVRPLREIRLAADFVTDL</sequence>
<dbReference type="GO" id="GO:0004497">
    <property type="term" value="F:monooxygenase activity"/>
    <property type="evidence" value="ECO:0007669"/>
    <property type="project" value="UniProtKB-KW"/>
</dbReference>
<feature type="domain" description="Stress-response A/B barrel" evidence="1">
    <location>
        <begin position="2"/>
        <end position="92"/>
    </location>
</feature>
<comment type="caution">
    <text evidence="2">The sequence shown here is derived from an EMBL/GenBank/DDBJ whole genome shotgun (WGS) entry which is preliminary data.</text>
</comment>
<evidence type="ECO:0000313" key="3">
    <source>
        <dbReference type="Proteomes" id="UP000555728"/>
    </source>
</evidence>
<accession>A0A7W6WLL9</accession>
<organism evidence="2 3">
    <name type="scientific">Roseospira goensis</name>
    <dbReference type="NCBI Taxonomy" id="391922"/>
    <lineage>
        <taxon>Bacteria</taxon>
        <taxon>Pseudomonadati</taxon>
        <taxon>Pseudomonadota</taxon>
        <taxon>Alphaproteobacteria</taxon>
        <taxon>Rhodospirillales</taxon>
        <taxon>Rhodospirillaceae</taxon>
        <taxon>Roseospira</taxon>
    </lineage>
</organism>
<dbReference type="SMART" id="SM00886">
    <property type="entry name" value="Dabb"/>
    <property type="match status" value="1"/>
</dbReference>
<evidence type="ECO:0000313" key="2">
    <source>
        <dbReference type="EMBL" id="MBB4286873.1"/>
    </source>
</evidence>
<proteinExistence type="predicted"/>